<dbReference type="EMBL" id="PGOL01000571">
    <property type="protein sequence ID" value="PKI68118.1"/>
    <property type="molecule type" value="Genomic_DNA"/>
</dbReference>
<feature type="compositionally biased region" description="Polar residues" evidence="1">
    <location>
        <begin position="1"/>
        <end position="14"/>
    </location>
</feature>
<sequence length="95" mass="10078">MSTIDPGSSSSSREPTLRNIKVGHQAEIGPDEKGQGLSPSHTNANGPQRESKLELFGFDSLVNILGLKSMTGEQVAAPSSPRDGEDISITHGHRK</sequence>
<keyword evidence="3" id="KW-1185">Reference proteome</keyword>
<evidence type="ECO:0000313" key="2">
    <source>
        <dbReference type="EMBL" id="PKI68118.1"/>
    </source>
</evidence>
<organism evidence="2 3">
    <name type="scientific">Punica granatum</name>
    <name type="common">Pomegranate</name>
    <dbReference type="NCBI Taxonomy" id="22663"/>
    <lineage>
        <taxon>Eukaryota</taxon>
        <taxon>Viridiplantae</taxon>
        <taxon>Streptophyta</taxon>
        <taxon>Embryophyta</taxon>
        <taxon>Tracheophyta</taxon>
        <taxon>Spermatophyta</taxon>
        <taxon>Magnoliopsida</taxon>
        <taxon>eudicotyledons</taxon>
        <taxon>Gunneridae</taxon>
        <taxon>Pentapetalae</taxon>
        <taxon>rosids</taxon>
        <taxon>malvids</taxon>
        <taxon>Myrtales</taxon>
        <taxon>Lythraceae</taxon>
        <taxon>Punica</taxon>
    </lineage>
</organism>
<feature type="region of interest" description="Disordered" evidence="1">
    <location>
        <begin position="1"/>
        <end position="51"/>
    </location>
</feature>
<feature type="compositionally biased region" description="Polar residues" evidence="1">
    <location>
        <begin position="37"/>
        <end position="48"/>
    </location>
</feature>
<comment type="caution">
    <text evidence="2">The sequence shown here is derived from an EMBL/GenBank/DDBJ whole genome shotgun (WGS) entry which is preliminary data.</text>
</comment>
<proteinExistence type="predicted"/>
<evidence type="ECO:0000313" key="3">
    <source>
        <dbReference type="Proteomes" id="UP000233551"/>
    </source>
</evidence>
<dbReference type="Proteomes" id="UP000233551">
    <property type="component" value="Unassembled WGS sequence"/>
</dbReference>
<dbReference type="AlphaFoldDB" id="A0A2I0KI03"/>
<feature type="region of interest" description="Disordered" evidence="1">
    <location>
        <begin position="71"/>
        <end position="95"/>
    </location>
</feature>
<protein>
    <submittedName>
        <fullName evidence="2">Uncharacterized protein</fullName>
    </submittedName>
</protein>
<dbReference type="STRING" id="22663.A0A2I0KI03"/>
<reference evidence="2 3" key="1">
    <citation type="submission" date="2017-11" db="EMBL/GenBank/DDBJ databases">
        <title>De-novo sequencing of pomegranate (Punica granatum L.) genome.</title>
        <authorList>
            <person name="Akparov Z."/>
            <person name="Amiraslanov A."/>
            <person name="Hajiyeva S."/>
            <person name="Abbasov M."/>
            <person name="Kaur K."/>
            <person name="Hamwieh A."/>
            <person name="Solovyev V."/>
            <person name="Salamov A."/>
            <person name="Braich B."/>
            <person name="Kosarev P."/>
            <person name="Mahmoud A."/>
            <person name="Hajiyev E."/>
            <person name="Babayeva S."/>
            <person name="Izzatullayeva V."/>
            <person name="Mammadov A."/>
            <person name="Mammadov A."/>
            <person name="Sharifova S."/>
            <person name="Ojaghi J."/>
            <person name="Eynullazada K."/>
            <person name="Bayramov B."/>
            <person name="Abdulazimova A."/>
            <person name="Shahmuradov I."/>
        </authorList>
    </citation>
    <scope>NUCLEOTIDE SEQUENCE [LARGE SCALE GENOMIC DNA]</scope>
    <source>
        <strain evidence="3">cv. AG2017</strain>
        <tissue evidence="2">Leaf</tissue>
    </source>
</reference>
<name>A0A2I0KI03_PUNGR</name>
<accession>A0A2I0KI03</accession>
<gene>
    <name evidence="2" type="ORF">CRG98_011714</name>
</gene>
<evidence type="ECO:0000256" key="1">
    <source>
        <dbReference type="SAM" id="MobiDB-lite"/>
    </source>
</evidence>
<feature type="non-terminal residue" evidence="2">
    <location>
        <position position="95"/>
    </location>
</feature>